<proteinExistence type="predicted"/>
<feature type="transmembrane region" description="Helical" evidence="2">
    <location>
        <begin position="16"/>
        <end position="36"/>
    </location>
</feature>
<protein>
    <submittedName>
        <fullName evidence="3">Uncharacterized protein</fullName>
    </submittedName>
</protein>
<sequence>MKDFLDFLRSLSPSQALTAMAVMMTVVLLAMVWRAWTFHYPEPAQPPAPLSVPSMAVPPPANR</sequence>
<evidence type="ECO:0000256" key="2">
    <source>
        <dbReference type="SAM" id="Phobius"/>
    </source>
</evidence>
<evidence type="ECO:0000313" key="4">
    <source>
        <dbReference type="Proteomes" id="UP000272888"/>
    </source>
</evidence>
<dbReference type="Proteomes" id="UP000272888">
    <property type="component" value="Unassembled WGS sequence"/>
</dbReference>
<evidence type="ECO:0000256" key="1">
    <source>
        <dbReference type="SAM" id="MobiDB-lite"/>
    </source>
</evidence>
<dbReference type="EMBL" id="RAWB01000418">
    <property type="protein sequence ID" value="RKH50595.1"/>
    <property type="molecule type" value="Genomic_DNA"/>
</dbReference>
<gene>
    <name evidence="3" type="ORF">D7V93_30350</name>
</gene>
<keyword evidence="2" id="KW-1133">Transmembrane helix</keyword>
<reference evidence="4" key="1">
    <citation type="submission" date="2018-09" db="EMBL/GenBank/DDBJ databases">
        <authorList>
            <person name="Livingstone P.G."/>
            <person name="Whitworth D.E."/>
        </authorList>
    </citation>
    <scope>NUCLEOTIDE SEQUENCE [LARGE SCALE GENOMIC DNA]</scope>
    <source>
        <strain evidence="4">CA051B</strain>
    </source>
</reference>
<keyword evidence="2" id="KW-0812">Transmembrane</keyword>
<feature type="region of interest" description="Disordered" evidence="1">
    <location>
        <begin position="43"/>
        <end position="63"/>
    </location>
</feature>
<comment type="caution">
    <text evidence="3">The sequence shown here is derived from an EMBL/GenBank/DDBJ whole genome shotgun (WGS) entry which is preliminary data.</text>
</comment>
<name>A0A3A8PAR9_9BACT</name>
<dbReference type="AlphaFoldDB" id="A0A3A8PAR9"/>
<accession>A0A3A8PAR9</accession>
<keyword evidence="4" id="KW-1185">Reference proteome</keyword>
<organism evidence="3 4">
    <name type="scientific">Corallococcus llansteffanensis</name>
    <dbReference type="NCBI Taxonomy" id="2316731"/>
    <lineage>
        <taxon>Bacteria</taxon>
        <taxon>Pseudomonadati</taxon>
        <taxon>Myxococcota</taxon>
        <taxon>Myxococcia</taxon>
        <taxon>Myxococcales</taxon>
        <taxon>Cystobacterineae</taxon>
        <taxon>Myxococcaceae</taxon>
        <taxon>Corallococcus</taxon>
    </lineage>
</organism>
<evidence type="ECO:0000313" key="3">
    <source>
        <dbReference type="EMBL" id="RKH50595.1"/>
    </source>
</evidence>
<keyword evidence="2" id="KW-0472">Membrane</keyword>